<dbReference type="RefSeq" id="WP_114090082.1">
    <property type="nucleotide sequence ID" value="NZ_JPWH01000023.1"/>
</dbReference>
<sequence>MTIRHLACQFNPDAVKSEMASWLRRPLSKRQAALQHILTDPPVKPVLDALRVDTDVATRNIDTAYGAFLASLQCFTAIPGLSDTDLTPLIDWLNLDKTAVCPTSTNPARGRKIDDALCNDFAAPPITRDDTLPEQAGILLPHDVAALKQFLPTSLAISDPTRQATYAMLAHITTDDNGLLVIIDQ</sequence>
<comment type="caution">
    <text evidence="1">The sequence shown here is derived from an EMBL/GenBank/DDBJ whole genome shotgun (WGS) entry which is preliminary data.</text>
</comment>
<name>A0A367WQZ8_9PROT</name>
<dbReference type="Proteomes" id="UP000252517">
    <property type="component" value="Unassembled WGS sequence"/>
</dbReference>
<dbReference type="EMBL" id="JPWH01000023">
    <property type="protein sequence ID" value="RCK43895.1"/>
    <property type="molecule type" value="Genomic_DNA"/>
</dbReference>
<proteinExistence type="predicted"/>
<reference evidence="1 2" key="1">
    <citation type="submission" date="2014-07" db="EMBL/GenBank/DDBJ databases">
        <title>Draft genome sequence of Thalassospira profundimaris S25-3-2.</title>
        <authorList>
            <person name="Lai Q."/>
            <person name="Shao Z."/>
        </authorList>
    </citation>
    <scope>NUCLEOTIDE SEQUENCE [LARGE SCALE GENOMIC DNA]</scope>
    <source>
        <strain evidence="1 2">S25-3-2</strain>
    </source>
</reference>
<dbReference type="AlphaFoldDB" id="A0A367WQZ8"/>
<gene>
    <name evidence="1" type="ORF">TH25_20885</name>
</gene>
<evidence type="ECO:0000313" key="1">
    <source>
        <dbReference type="EMBL" id="RCK43895.1"/>
    </source>
</evidence>
<evidence type="ECO:0000313" key="2">
    <source>
        <dbReference type="Proteomes" id="UP000252517"/>
    </source>
</evidence>
<organism evidence="1 2">
    <name type="scientific">Thalassospira profundimaris</name>
    <dbReference type="NCBI Taxonomy" id="502049"/>
    <lineage>
        <taxon>Bacteria</taxon>
        <taxon>Pseudomonadati</taxon>
        <taxon>Pseudomonadota</taxon>
        <taxon>Alphaproteobacteria</taxon>
        <taxon>Rhodospirillales</taxon>
        <taxon>Thalassospiraceae</taxon>
        <taxon>Thalassospira</taxon>
    </lineage>
</organism>
<dbReference type="OrthoDB" id="7364398at2"/>
<protein>
    <submittedName>
        <fullName evidence="1">Uncharacterized protein</fullName>
    </submittedName>
</protein>
<accession>A0A367WQZ8</accession>